<protein>
    <submittedName>
        <fullName evidence="9">Uncharacterized membrane protein YjjP (DUF1212 family)</fullName>
    </submittedName>
</protein>
<evidence type="ECO:0000313" key="9">
    <source>
        <dbReference type="EMBL" id="MBB5191877.1"/>
    </source>
</evidence>
<keyword evidence="2" id="KW-1003">Cell membrane</keyword>
<evidence type="ECO:0000256" key="5">
    <source>
        <dbReference type="ARBA" id="ARBA00023136"/>
    </source>
</evidence>
<keyword evidence="10" id="KW-1185">Reference proteome</keyword>
<evidence type="ECO:0000256" key="2">
    <source>
        <dbReference type="ARBA" id="ARBA00022475"/>
    </source>
</evidence>
<reference evidence="9 10" key="1">
    <citation type="submission" date="2020-08" db="EMBL/GenBank/DDBJ databases">
        <title>Genomic Encyclopedia of Type Strains, Phase IV (KMG-IV): sequencing the most valuable type-strain genomes for metagenomic binning, comparative biology and taxonomic classification.</title>
        <authorList>
            <person name="Goeker M."/>
        </authorList>
    </citation>
    <scope>NUCLEOTIDE SEQUENCE [LARGE SCALE GENOMIC DNA]</scope>
    <source>
        <strain evidence="9 10">DSM 18233</strain>
    </source>
</reference>
<keyword evidence="5 7" id="KW-0472">Membrane</keyword>
<dbReference type="InterPro" id="IPR010619">
    <property type="entry name" value="ThrE-like_N"/>
</dbReference>
<evidence type="ECO:0000256" key="1">
    <source>
        <dbReference type="ARBA" id="ARBA00004651"/>
    </source>
</evidence>
<feature type="domain" description="Threonine/serine exporter-like N-terminal" evidence="8">
    <location>
        <begin position="19"/>
        <end position="255"/>
    </location>
</feature>
<dbReference type="InterPro" id="IPR050539">
    <property type="entry name" value="ThrE_Dicarb/AminoAcid_Exp"/>
</dbReference>
<keyword evidence="4 7" id="KW-1133">Transmembrane helix</keyword>
<dbReference type="EMBL" id="JACHHN010000005">
    <property type="protein sequence ID" value="MBB5191877.1"/>
    <property type="molecule type" value="Genomic_DNA"/>
</dbReference>
<dbReference type="PANTHER" id="PTHR34390">
    <property type="entry name" value="UPF0442 PROTEIN YJJB-RELATED"/>
    <property type="match status" value="1"/>
</dbReference>
<feature type="transmembrane region" description="Helical" evidence="7">
    <location>
        <begin position="147"/>
        <end position="163"/>
    </location>
</feature>
<dbReference type="GO" id="GO:0015744">
    <property type="term" value="P:succinate transport"/>
    <property type="evidence" value="ECO:0007669"/>
    <property type="project" value="TreeGrafter"/>
</dbReference>
<evidence type="ECO:0000259" key="8">
    <source>
        <dbReference type="Pfam" id="PF06738"/>
    </source>
</evidence>
<evidence type="ECO:0000256" key="6">
    <source>
        <dbReference type="ARBA" id="ARBA00034125"/>
    </source>
</evidence>
<feature type="transmembrane region" description="Helical" evidence="7">
    <location>
        <begin position="175"/>
        <end position="195"/>
    </location>
</feature>
<keyword evidence="3 7" id="KW-0812">Transmembrane</keyword>
<dbReference type="Pfam" id="PF06738">
    <property type="entry name" value="ThrE"/>
    <property type="match status" value="1"/>
</dbReference>
<accession>A0A840RFQ6</accession>
<feature type="transmembrane region" description="Helical" evidence="7">
    <location>
        <begin position="233"/>
        <end position="255"/>
    </location>
</feature>
<evidence type="ECO:0000256" key="4">
    <source>
        <dbReference type="ARBA" id="ARBA00022989"/>
    </source>
</evidence>
<name>A0A840RFQ6_9NEIS</name>
<dbReference type="RefSeq" id="WP_184101360.1">
    <property type="nucleotide sequence ID" value="NZ_JACHHN010000005.1"/>
</dbReference>
<dbReference type="GO" id="GO:0005886">
    <property type="term" value="C:plasma membrane"/>
    <property type="evidence" value="ECO:0007669"/>
    <property type="project" value="UniProtKB-SubCell"/>
</dbReference>
<dbReference type="GO" id="GO:0022857">
    <property type="term" value="F:transmembrane transporter activity"/>
    <property type="evidence" value="ECO:0007669"/>
    <property type="project" value="InterPro"/>
</dbReference>
<evidence type="ECO:0000313" key="10">
    <source>
        <dbReference type="Proteomes" id="UP000543030"/>
    </source>
</evidence>
<gene>
    <name evidence="9" type="ORF">HNQ50_002614</name>
</gene>
<dbReference type="Proteomes" id="UP000543030">
    <property type="component" value="Unassembled WGS sequence"/>
</dbReference>
<proteinExistence type="inferred from homology"/>
<feature type="transmembrane region" description="Helical" evidence="7">
    <location>
        <begin position="201"/>
        <end position="221"/>
    </location>
</feature>
<evidence type="ECO:0000256" key="3">
    <source>
        <dbReference type="ARBA" id="ARBA00022692"/>
    </source>
</evidence>
<comment type="subcellular location">
    <subcellularLocation>
        <location evidence="1">Cell membrane</location>
        <topology evidence="1">Multi-pass membrane protein</topology>
    </subcellularLocation>
</comment>
<dbReference type="AlphaFoldDB" id="A0A840RFQ6"/>
<organism evidence="9 10">
    <name type="scientific">Silvimonas terrae</name>
    <dbReference type="NCBI Taxonomy" id="300266"/>
    <lineage>
        <taxon>Bacteria</taxon>
        <taxon>Pseudomonadati</taxon>
        <taxon>Pseudomonadota</taxon>
        <taxon>Betaproteobacteria</taxon>
        <taxon>Neisseriales</taxon>
        <taxon>Chitinibacteraceae</taxon>
        <taxon>Silvimonas</taxon>
    </lineage>
</organism>
<dbReference type="PANTHER" id="PTHR34390:SF2">
    <property type="entry name" value="SUCCINATE TRANSPORTER SUBUNIT YJJP-RELATED"/>
    <property type="match status" value="1"/>
</dbReference>
<comment type="similarity">
    <text evidence="6">Belongs to the ThrE exporter (TC 2.A.79) family.</text>
</comment>
<sequence>MTTDSVSPQPVHLAALTDTALHAGLIAHSCGGDTARTSEIMQRVAVALGGQRADTVVSSLNLGLTVEADGERETALRKAPHMGINFDALTHLEDIVHALETGQLDHPRFRCLLHETAARPRAWPAWQVAIMVGLACGGFAALFGGDVAAIGLTSIASTCGIALRQWLAQRHFQPLIFATAAAFVATLITGLARPLTLTPDAALAACVLFLIPGVPLINGTADLLTGNYLNGNVRLTTSVVFILGIAIGMSLALRITGS</sequence>
<evidence type="ECO:0000256" key="7">
    <source>
        <dbReference type="SAM" id="Phobius"/>
    </source>
</evidence>
<comment type="caution">
    <text evidence="9">The sequence shown here is derived from an EMBL/GenBank/DDBJ whole genome shotgun (WGS) entry which is preliminary data.</text>
</comment>
<feature type="transmembrane region" description="Helical" evidence="7">
    <location>
        <begin position="123"/>
        <end position="141"/>
    </location>
</feature>